<keyword evidence="6 11" id="KW-0547">Nucleotide-binding</keyword>
<evidence type="ECO:0000259" key="12">
    <source>
        <dbReference type="SMART" id="SM00562"/>
    </source>
</evidence>
<reference evidence="13 16" key="2">
    <citation type="journal article" date="2021" name="Environ. Microbiol.">
        <title>Gene family expansions and transcriptome signatures uncover fungal adaptations to wood decay.</title>
        <authorList>
            <person name="Hage H."/>
            <person name="Miyauchi S."/>
            <person name="Viragh M."/>
            <person name="Drula E."/>
            <person name="Min B."/>
            <person name="Chaduli D."/>
            <person name="Navarro D."/>
            <person name="Favel A."/>
            <person name="Norest M."/>
            <person name="Lesage-Meessen L."/>
            <person name="Balint B."/>
            <person name="Merenyi Z."/>
            <person name="de Eugenio L."/>
            <person name="Morin E."/>
            <person name="Martinez A.T."/>
            <person name="Baldrian P."/>
            <person name="Stursova M."/>
            <person name="Martinez M.J."/>
            <person name="Novotny C."/>
            <person name="Magnuson J.K."/>
            <person name="Spatafora J.W."/>
            <person name="Maurice S."/>
            <person name="Pangilinan J."/>
            <person name="Andreopoulos W."/>
            <person name="LaButti K."/>
            <person name="Hundley H."/>
            <person name="Na H."/>
            <person name="Kuo A."/>
            <person name="Barry K."/>
            <person name="Lipzen A."/>
            <person name="Henrissat B."/>
            <person name="Riley R."/>
            <person name="Ahrendt S."/>
            <person name="Nagy L.G."/>
            <person name="Grigoriev I.V."/>
            <person name="Martin F."/>
            <person name="Rosso M.N."/>
        </authorList>
    </citation>
    <scope>NUCLEOTIDE SEQUENCE [LARGE SCALE GENOMIC DNA]</scope>
    <source>
        <strain evidence="13 16">CIRM-BRFM 1785</strain>
    </source>
</reference>
<dbReference type="GO" id="GO:0005524">
    <property type="term" value="F:ATP binding"/>
    <property type="evidence" value="ECO:0007669"/>
    <property type="project" value="UniProtKB-KW"/>
</dbReference>
<dbReference type="NCBIfam" id="NF001908">
    <property type="entry name" value="PRK00668.1"/>
    <property type="match status" value="1"/>
</dbReference>
<evidence type="ECO:0000256" key="9">
    <source>
        <dbReference type="PROSITE-ProRule" id="PRU00706"/>
    </source>
</evidence>
<evidence type="ECO:0000256" key="5">
    <source>
        <dbReference type="ARBA" id="ARBA00022679"/>
    </source>
</evidence>
<dbReference type="GO" id="GO:0006183">
    <property type="term" value="P:GTP biosynthetic process"/>
    <property type="evidence" value="ECO:0007669"/>
    <property type="project" value="InterPro"/>
</dbReference>
<evidence type="ECO:0000313" key="14">
    <source>
        <dbReference type="EMBL" id="TFY52537.1"/>
    </source>
</evidence>
<comment type="catalytic activity">
    <reaction evidence="11">
        <text>a 2'-deoxyribonucleoside 5'-diphosphate + ATP = a 2'-deoxyribonucleoside 5'-triphosphate + ADP</text>
        <dbReference type="Rhea" id="RHEA:44640"/>
        <dbReference type="ChEBI" id="CHEBI:30616"/>
        <dbReference type="ChEBI" id="CHEBI:61560"/>
        <dbReference type="ChEBI" id="CHEBI:73316"/>
        <dbReference type="ChEBI" id="CHEBI:456216"/>
        <dbReference type="EC" id="2.7.4.6"/>
    </reaction>
</comment>
<sequence>MASIKERTYIMVKPDGVQRGLVGNIIGRFEQRGFKLIALKLVHATPEHLEKHYADLKGKPFFPGLIKYMASGPVVAMVWEGLDAVKTGRAMLGATNPLASAPGTIRGDFALAVGRNICHGSDAVESAEKEIALWFPEGIVQYNHDLAQWIFE</sequence>
<dbReference type="EMBL" id="SEKV01000958">
    <property type="protein sequence ID" value="TFY52537.1"/>
    <property type="molecule type" value="Genomic_DNA"/>
</dbReference>
<feature type="binding site" evidence="9">
    <location>
        <position position="13"/>
    </location>
    <ligand>
        <name>ATP</name>
        <dbReference type="ChEBI" id="CHEBI:30616"/>
    </ligand>
</feature>
<comment type="cofactor">
    <cofactor evidence="1">
        <name>Mg(2+)</name>
        <dbReference type="ChEBI" id="CHEBI:18420"/>
    </cofactor>
</comment>
<dbReference type="AlphaFoldDB" id="A0A4Y9XT44"/>
<dbReference type="SMART" id="SM00562">
    <property type="entry name" value="NDK"/>
    <property type="match status" value="1"/>
</dbReference>
<feature type="binding site" evidence="9">
    <location>
        <position position="95"/>
    </location>
    <ligand>
        <name>ATP</name>
        <dbReference type="ChEBI" id="CHEBI:30616"/>
    </ligand>
</feature>
<protein>
    <recommendedName>
        <fullName evidence="4 11">Nucleoside diphosphate kinase</fullName>
        <ecNumber evidence="3 11">2.7.4.6</ecNumber>
    </recommendedName>
</protein>
<dbReference type="PRINTS" id="PR01243">
    <property type="entry name" value="NUCDPKINASE"/>
</dbReference>
<organism evidence="14 15">
    <name type="scientific">Rhodofomes roseus</name>
    <dbReference type="NCBI Taxonomy" id="34475"/>
    <lineage>
        <taxon>Eukaryota</taxon>
        <taxon>Fungi</taxon>
        <taxon>Dikarya</taxon>
        <taxon>Basidiomycota</taxon>
        <taxon>Agaricomycotina</taxon>
        <taxon>Agaricomycetes</taxon>
        <taxon>Polyporales</taxon>
        <taxon>Rhodofomes</taxon>
    </lineage>
</organism>
<feature type="binding site" evidence="9">
    <location>
        <position position="116"/>
    </location>
    <ligand>
        <name>ATP</name>
        <dbReference type="ChEBI" id="CHEBI:30616"/>
    </ligand>
</feature>
<keyword evidence="7 11" id="KW-0418">Kinase</keyword>
<evidence type="ECO:0000313" key="16">
    <source>
        <dbReference type="Proteomes" id="UP000814176"/>
    </source>
</evidence>
<keyword evidence="5 11" id="KW-0808">Transferase</keyword>
<evidence type="ECO:0000256" key="11">
    <source>
        <dbReference type="RuleBase" id="RU004013"/>
    </source>
</evidence>
<reference evidence="14 15" key="1">
    <citation type="submission" date="2019-01" db="EMBL/GenBank/DDBJ databases">
        <title>Genome sequencing of the rare red list fungi Fomitopsis rosea.</title>
        <authorList>
            <person name="Buettner E."/>
            <person name="Kellner H."/>
        </authorList>
    </citation>
    <scope>NUCLEOTIDE SEQUENCE [LARGE SCALE GENOMIC DNA]</scope>
    <source>
        <strain evidence="14 15">DSM 105464</strain>
    </source>
</reference>
<evidence type="ECO:0000256" key="6">
    <source>
        <dbReference type="ARBA" id="ARBA00022741"/>
    </source>
</evidence>
<accession>A0A4Y9XT44</accession>
<dbReference type="FunFam" id="3.30.70.141:FF:000002">
    <property type="entry name" value="Nucleoside diphosphate kinase"/>
    <property type="match status" value="1"/>
</dbReference>
<comment type="caution">
    <text evidence="14">The sequence shown here is derived from an EMBL/GenBank/DDBJ whole genome shotgun (WGS) entry which is preliminary data.</text>
</comment>
<dbReference type="Pfam" id="PF00334">
    <property type="entry name" value="NDK"/>
    <property type="match status" value="1"/>
</dbReference>
<evidence type="ECO:0000256" key="1">
    <source>
        <dbReference type="ARBA" id="ARBA00001946"/>
    </source>
</evidence>
<dbReference type="EMBL" id="JADCUA010000002">
    <property type="protein sequence ID" value="KAH9842918.1"/>
    <property type="molecule type" value="Genomic_DNA"/>
</dbReference>
<evidence type="ECO:0000256" key="4">
    <source>
        <dbReference type="ARBA" id="ARBA00017632"/>
    </source>
</evidence>
<dbReference type="InterPro" id="IPR023005">
    <property type="entry name" value="Nucleoside_diP_kinase_AS"/>
</dbReference>
<dbReference type="InterPro" id="IPR001564">
    <property type="entry name" value="Nucleoside_diP_kinase"/>
</dbReference>
<name>A0A4Y9XT44_9APHY</name>
<dbReference type="PROSITE" id="PS00469">
    <property type="entry name" value="NDPK"/>
    <property type="match status" value="1"/>
</dbReference>
<feature type="binding site" evidence="9">
    <location>
        <position position="61"/>
    </location>
    <ligand>
        <name>ATP</name>
        <dbReference type="ChEBI" id="CHEBI:30616"/>
    </ligand>
</feature>
<dbReference type="InterPro" id="IPR036850">
    <property type="entry name" value="NDK-like_dom_sf"/>
</dbReference>
<dbReference type="InterPro" id="IPR034907">
    <property type="entry name" value="NDK-like_dom"/>
</dbReference>
<dbReference type="RefSeq" id="XP_047783965.1">
    <property type="nucleotide sequence ID" value="XM_047922457.1"/>
</dbReference>
<gene>
    <name evidence="13" type="ORF">C8Q71DRAFT_735165</name>
    <name evidence="14" type="ORF">EVJ58_g9960</name>
</gene>
<evidence type="ECO:0000256" key="3">
    <source>
        <dbReference type="ARBA" id="ARBA00012966"/>
    </source>
</evidence>
<dbReference type="CDD" id="cd04413">
    <property type="entry name" value="NDPk_I"/>
    <property type="match status" value="1"/>
</dbReference>
<dbReference type="STRING" id="34475.A0A4Y9XT44"/>
<evidence type="ECO:0000313" key="13">
    <source>
        <dbReference type="EMBL" id="KAH9842918.1"/>
    </source>
</evidence>
<evidence type="ECO:0000256" key="10">
    <source>
        <dbReference type="RuleBase" id="RU004011"/>
    </source>
</evidence>
<comment type="similarity">
    <text evidence="2 9 10">Belongs to the NDK family.</text>
</comment>
<dbReference type="HAMAP" id="MF_00451">
    <property type="entry name" value="NDP_kinase"/>
    <property type="match status" value="1"/>
</dbReference>
<keyword evidence="16" id="KW-1185">Reference proteome</keyword>
<feature type="binding site" evidence="9">
    <location>
        <position position="89"/>
    </location>
    <ligand>
        <name>ATP</name>
        <dbReference type="ChEBI" id="CHEBI:30616"/>
    </ligand>
</feature>
<dbReference type="Proteomes" id="UP000814176">
    <property type="component" value="Unassembled WGS sequence"/>
</dbReference>
<dbReference type="GO" id="GO:0006241">
    <property type="term" value="P:CTP biosynthetic process"/>
    <property type="evidence" value="ECO:0007669"/>
    <property type="project" value="InterPro"/>
</dbReference>
<dbReference type="EC" id="2.7.4.6" evidence="3 11"/>
<dbReference type="PROSITE" id="PS51374">
    <property type="entry name" value="NDPK_LIKE"/>
    <property type="match status" value="1"/>
</dbReference>
<feature type="domain" description="Nucleoside diphosphate kinase-like" evidence="12">
    <location>
        <begin position="5"/>
        <end position="141"/>
    </location>
</feature>
<dbReference type="GeneID" id="72003189"/>
<dbReference type="GO" id="GO:0004550">
    <property type="term" value="F:nucleoside diphosphate kinase activity"/>
    <property type="evidence" value="ECO:0007669"/>
    <property type="project" value="UniProtKB-EC"/>
</dbReference>
<dbReference type="PANTHER" id="PTHR11349">
    <property type="entry name" value="NUCLEOSIDE DIPHOSPHATE KINASE"/>
    <property type="match status" value="1"/>
</dbReference>
<dbReference type="GO" id="GO:0006228">
    <property type="term" value="P:UTP biosynthetic process"/>
    <property type="evidence" value="ECO:0007669"/>
    <property type="project" value="InterPro"/>
</dbReference>
<dbReference type="Gene3D" id="3.30.70.141">
    <property type="entry name" value="Nucleoside diphosphate kinase-like domain"/>
    <property type="match status" value="1"/>
</dbReference>
<dbReference type="Proteomes" id="UP000298390">
    <property type="component" value="Unassembled WGS sequence"/>
</dbReference>
<evidence type="ECO:0000256" key="2">
    <source>
        <dbReference type="ARBA" id="ARBA00008142"/>
    </source>
</evidence>
<dbReference type="SUPFAM" id="SSF54919">
    <property type="entry name" value="Nucleoside diphosphate kinase, NDK"/>
    <property type="match status" value="1"/>
</dbReference>
<dbReference type="OrthoDB" id="2162449at2759"/>
<evidence type="ECO:0000256" key="8">
    <source>
        <dbReference type="ARBA" id="ARBA00022840"/>
    </source>
</evidence>
<keyword evidence="8 11" id="KW-0067">ATP-binding</keyword>
<feature type="binding site" evidence="9">
    <location>
        <position position="106"/>
    </location>
    <ligand>
        <name>ATP</name>
        <dbReference type="ChEBI" id="CHEBI:30616"/>
    </ligand>
</feature>
<evidence type="ECO:0000313" key="15">
    <source>
        <dbReference type="Proteomes" id="UP000298390"/>
    </source>
</evidence>
<feature type="active site" description="Pros-phosphohistidine intermediate" evidence="9">
    <location>
        <position position="119"/>
    </location>
</feature>
<proteinExistence type="inferred from homology"/>
<evidence type="ECO:0000256" key="7">
    <source>
        <dbReference type="ARBA" id="ARBA00022777"/>
    </source>
</evidence>